<evidence type="ECO:0000259" key="10">
    <source>
        <dbReference type="PROSITE" id="PS51133"/>
    </source>
</evidence>
<evidence type="ECO:0000256" key="9">
    <source>
        <dbReference type="PIRSR" id="PIRSR005586-2"/>
    </source>
</evidence>
<feature type="binding site" evidence="8">
    <location>
        <position position="7"/>
    </location>
    <ligand>
        <name>Zn(2+)</name>
        <dbReference type="ChEBI" id="CHEBI:29105"/>
        <label>1</label>
    </ligand>
</feature>
<proteinExistence type="inferred from homology"/>
<keyword evidence="6 7" id="KW-0539">Nucleus</keyword>
<name>A0A3N4IEI4_ASCIM</name>
<evidence type="ECO:0000256" key="6">
    <source>
        <dbReference type="ARBA" id="ARBA00023242"/>
    </source>
</evidence>
<feature type="binding site" evidence="8">
    <location>
        <position position="30"/>
    </location>
    <ligand>
        <name>Zn(2+)</name>
        <dbReference type="ChEBI" id="CHEBI:29105"/>
        <label>1</label>
    </ligand>
</feature>
<dbReference type="EMBL" id="ML119670">
    <property type="protein sequence ID" value="RPA82560.1"/>
    <property type="molecule type" value="Genomic_DNA"/>
</dbReference>
<comment type="similarity">
    <text evidence="7">Belongs to the archaeal rpoM/eukaryotic RPA12/RPB9/RPC11 RNA polymerase family.</text>
</comment>
<dbReference type="PANTHER" id="PTHR11239">
    <property type="entry name" value="DNA-DIRECTED RNA POLYMERASE"/>
    <property type="match status" value="1"/>
</dbReference>
<keyword evidence="3 8" id="KW-0479">Metal-binding</keyword>
<keyword evidence="7" id="KW-0804">Transcription</keyword>
<feature type="zinc finger region" description="C4-type" evidence="9">
    <location>
        <begin position="7"/>
        <end position="33"/>
    </location>
</feature>
<dbReference type="GO" id="GO:0003899">
    <property type="term" value="F:DNA-directed RNA polymerase activity"/>
    <property type="evidence" value="ECO:0007669"/>
    <property type="project" value="InterPro"/>
</dbReference>
<evidence type="ECO:0000313" key="11">
    <source>
        <dbReference type="EMBL" id="RPA82560.1"/>
    </source>
</evidence>
<dbReference type="AlphaFoldDB" id="A0A3N4IEI4"/>
<evidence type="ECO:0000256" key="7">
    <source>
        <dbReference type="PIRNR" id="PIRNR005586"/>
    </source>
</evidence>
<comment type="subcellular location">
    <subcellularLocation>
        <location evidence="1">Nucleus</location>
        <location evidence="1">Nucleolus</location>
    </subcellularLocation>
</comment>
<evidence type="ECO:0000256" key="5">
    <source>
        <dbReference type="ARBA" id="ARBA00022833"/>
    </source>
</evidence>
<dbReference type="GO" id="GO:0003676">
    <property type="term" value="F:nucleic acid binding"/>
    <property type="evidence" value="ECO:0007669"/>
    <property type="project" value="InterPro"/>
</dbReference>
<dbReference type="GO" id="GO:0005736">
    <property type="term" value="C:RNA polymerase I complex"/>
    <property type="evidence" value="ECO:0007669"/>
    <property type="project" value="TreeGrafter"/>
</dbReference>
<dbReference type="FunFam" id="2.20.25.10:FF:000024">
    <property type="entry name" value="DNA-directed RNA polymerase subunit"/>
    <property type="match status" value="1"/>
</dbReference>
<evidence type="ECO:0000256" key="3">
    <source>
        <dbReference type="ARBA" id="ARBA00022723"/>
    </source>
</evidence>
<comment type="function">
    <text evidence="7">DNA-dependent RNA polymerase catalyzes the transcription of DNA into RNA using the four ribonucleoside triphosphates as substrates.</text>
</comment>
<feature type="binding site" evidence="8">
    <location>
        <position position="33"/>
    </location>
    <ligand>
        <name>Zn(2+)</name>
        <dbReference type="ChEBI" id="CHEBI:29105"/>
        <label>1</label>
    </ligand>
</feature>
<dbReference type="GO" id="GO:0006363">
    <property type="term" value="P:termination of RNA polymerase I transcription"/>
    <property type="evidence" value="ECO:0007669"/>
    <property type="project" value="TreeGrafter"/>
</dbReference>
<dbReference type="Gene3D" id="2.20.25.10">
    <property type="match status" value="1"/>
</dbReference>
<keyword evidence="12" id="KW-1185">Reference proteome</keyword>
<dbReference type="PROSITE" id="PS51133">
    <property type="entry name" value="ZF_TFIIS_2"/>
    <property type="match status" value="1"/>
</dbReference>
<feature type="binding site" evidence="8">
    <location>
        <position position="115"/>
    </location>
    <ligand>
        <name>Zn(2+)</name>
        <dbReference type="ChEBI" id="CHEBI:29105"/>
        <label>2</label>
    </ligand>
</feature>
<dbReference type="PIRSF" id="PIRSF005586">
    <property type="entry name" value="RNApol_RpoM"/>
    <property type="match status" value="1"/>
</dbReference>
<evidence type="ECO:0000313" key="12">
    <source>
        <dbReference type="Proteomes" id="UP000275078"/>
    </source>
</evidence>
<feature type="binding site" evidence="8">
    <location>
        <position position="10"/>
    </location>
    <ligand>
        <name>Zn(2+)</name>
        <dbReference type="ChEBI" id="CHEBI:29105"/>
        <label>1</label>
    </ligand>
</feature>
<feature type="binding site" evidence="8">
    <location>
        <position position="85"/>
    </location>
    <ligand>
        <name>Zn(2+)</name>
        <dbReference type="ChEBI" id="CHEBI:29105"/>
        <label>2</label>
    </ligand>
</feature>
<evidence type="ECO:0000256" key="1">
    <source>
        <dbReference type="ARBA" id="ARBA00004604"/>
    </source>
</evidence>
<dbReference type="SUPFAM" id="SSF57783">
    <property type="entry name" value="Zinc beta-ribbon"/>
    <property type="match status" value="1"/>
</dbReference>
<dbReference type="Proteomes" id="UP000275078">
    <property type="component" value="Unassembled WGS sequence"/>
</dbReference>
<dbReference type="InterPro" id="IPR012164">
    <property type="entry name" value="Rpa12/Rpb9/Rpc10/TFS"/>
</dbReference>
<dbReference type="Pfam" id="PF01096">
    <property type="entry name" value="Zn_ribbon_TFIIS"/>
    <property type="match status" value="1"/>
</dbReference>
<evidence type="ECO:0000256" key="8">
    <source>
        <dbReference type="PIRSR" id="PIRSR005586-1"/>
    </source>
</evidence>
<evidence type="ECO:0000256" key="4">
    <source>
        <dbReference type="ARBA" id="ARBA00022771"/>
    </source>
</evidence>
<protein>
    <recommendedName>
        <fullName evidence="7">DNA-directed RNA polymerase subunit</fullName>
    </recommendedName>
</protein>
<dbReference type="OrthoDB" id="10056816at2759"/>
<feature type="binding site" evidence="8">
    <location>
        <position position="88"/>
    </location>
    <ligand>
        <name>Zn(2+)</name>
        <dbReference type="ChEBI" id="CHEBI:29105"/>
        <label>2</label>
    </ligand>
</feature>
<dbReference type="CDD" id="cd10507">
    <property type="entry name" value="Zn-ribbon_RPA12"/>
    <property type="match status" value="1"/>
</dbReference>
<keyword evidence="4 9" id="KW-0863">Zinc-finger</keyword>
<reference evidence="11 12" key="1">
    <citation type="journal article" date="2018" name="Nat. Ecol. Evol.">
        <title>Pezizomycetes genomes reveal the molecular basis of ectomycorrhizal truffle lifestyle.</title>
        <authorList>
            <person name="Murat C."/>
            <person name="Payen T."/>
            <person name="Noel B."/>
            <person name="Kuo A."/>
            <person name="Morin E."/>
            <person name="Chen J."/>
            <person name="Kohler A."/>
            <person name="Krizsan K."/>
            <person name="Balestrini R."/>
            <person name="Da Silva C."/>
            <person name="Montanini B."/>
            <person name="Hainaut M."/>
            <person name="Levati E."/>
            <person name="Barry K.W."/>
            <person name="Belfiori B."/>
            <person name="Cichocki N."/>
            <person name="Clum A."/>
            <person name="Dockter R.B."/>
            <person name="Fauchery L."/>
            <person name="Guy J."/>
            <person name="Iotti M."/>
            <person name="Le Tacon F."/>
            <person name="Lindquist E.A."/>
            <person name="Lipzen A."/>
            <person name="Malagnac F."/>
            <person name="Mello A."/>
            <person name="Molinier V."/>
            <person name="Miyauchi S."/>
            <person name="Poulain J."/>
            <person name="Riccioni C."/>
            <person name="Rubini A."/>
            <person name="Sitrit Y."/>
            <person name="Splivallo R."/>
            <person name="Traeger S."/>
            <person name="Wang M."/>
            <person name="Zifcakova L."/>
            <person name="Wipf D."/>
            <person name="Zambonelli A."/>
            <person name="Paolocci F."/>
            <person name="Nowrousian M."/>
            <person name="Ottonello S."/>
            <person name="Baldrian P."/>
            <person name="Spatafora J.W."/>
            <person name="Henrissat B."/>
            <person name="Nagy L.G."/>
            <person name="Aury J.M."/>
            <person name="Wincker P."/>
            <person name="Grigoriev I.V."/>
            <person name="Bonfante P."/>
            <person name="Martin F.M."/>
        </authorList>
    </citation>
    <scope>NUCLEOTIDE SEQUENCE [LARGE SCALE GENOMIC DNA]</scope>
    <source>
        <strain evidence="11 12">RN42</strain>
    </source>
</reference>
<dbReference type="STRING" id="1160509.A0A3N4IEI4"/>
<gene>
    <name evidence="11" type="ORF">BJ508DRAFT_413996</name>
</gene>
<keyword evidence="2 7" id="KW-0240">DNA-directed RNA polymerase</keyword>
<dbReference type="GO" id="GO:0008270">
    <property type="term" value="F:zinc ion binding"/>
    <property type="evidence" value="ECO:0007669"/>
    <property type="project" value="UniProtKB-KW"/>
</dbReference>
<feature type="domain" description="TFIIS-type" evidence="10">
    <location>
        <begin position="81"/>
        <end position="120"/>
    </location>
</feature>
<dbReference type="InterPro" id="IPR001222">
    <property type="entry name" value="Znf_TFIIS"/>
</dbReference>
<accession>A0A3N4IEI4</accession>
<dbReference type="PANTHER" id="PTHR11239:SF14">
    <property type="entry name" value="DNA-DIRECTED RNA POLYMERASE I SUBUNIT RPA12"/>
    <property type="match status" value="1"/>
</dbReference>
<dbReference type="InterPro" id="IPR034004">
    <property type="entry name" value="Zn_ribbon_RPA12_C"/>
</dbReference>
<dbReference type="SMART" id="SM00440">
    <property type="entry name" value="ZnF_C2C2"/>
    <property type="match status" value="1"/>
</dbReference>
<feature type="binding site" evidence="8">
    <location>
        <position position="113"/>
    </location>
    <ligand>
        <name>Zn(2+)</name>
        <dbReference type="ChEBI" id="CHEBI:29105"/>
        <label>2</label>
    </ligand>
</feature>
<sequence>MSTLTFCNKCGTLFPPATEIPSETMKRFPCAVCNKSTDLTAASLATVTTRSHDGAFPSALRAKRSAIQKLEDGDVNTEATINQTCPECGRTEMKFYTMQLRSADEGATVFYRCDCGYRFNTNN</sequence>
<keyword evidence="5 8" id="KW-0862">Zinc</keyword>
<evidence type="ECO:0000256" key="2">
    <source>
        <dbReference type="ARBA" id="ARBA00022478"/>
    </source>
</evidence>
<organism evidence="11 12">
    <name type="scientific">Ascobolus immersus RN42</name>
    <dbReference type="NCBI Taxonomy" id="1160509"/>
    <lineage>
        <taxon>Eukaryota</taxon>
        <taxon>Fungi</taxon>
        <taxon>Dikarya</taxon>
        <taxon>Ascomycota</taxon>
        <taxon>Pezizomycotina</taxon>
        <taxon>Pezizomycetes</taxon>
        <taxon>Pezizales</taxon>
        <taxon>Ascobolaceae</taxon>
        <taxon>Ascobolus</taxon>
    </lineage>
</organism>